<gene>
    <name evidence="1" type="ORF">PY092_12725</name>
</gene>
<accession>A0ABT5Y0P8</accession>
<comment type="caution">
    <text evidence="1">The sequence shown here is derived from an EMBL/GenBank/DDBJ whole genome shotgun (WGS) entry which is preliminary data.</text>
</comment>
<organism evidence="1 2">
    <name type="scientific">Flagellimonas yonaguniensis</name>
    <dbReference type="NCBI Taxonomy" id="3031325"/>
    <lineage>
        <taxon>Bacteria</taxon>
        <taxon>Pseudomonadati</taxon>
        <taxon>Bacteroidota</taxon>
        <taxon>Flavobacteriia</taxon>
        <taxon>Flavobacteriales</taxon>
        <taxon>Flavobacteriaceae</taxon>
        <taxon>Flagellimonas</taxon>
    </lineage>
</organism>
<proteinExistence type="predicted"/>
<reference evidence="1 2" key="1">
    <citation type="submission" date="2023-03" db="EMBL/GenBank/DDBJ databases">
        <title>Muricauda XX sp. nov. and Muricauda XXX sp. nov., two novel species isolated from Okinawa Trough.</title>
        <authorList>
            <person name="Cao W."/>
            <person name="Deng X."/>
        </authorList>
    </citation>
    <scope>NUCLEOTIDE SEQUENCE [LARGE SCALE GENOMIC DNA]</scope>
    <source>
        <strain evidence="1 2">334s03</strain>
    </source>
</reference>
<dbReference type="EMBL" id="JARFVB010000007">
    <property type="protein sequence ID" value="MDF0717019.1"/>
    <property type="molecule type" value="Genomic_DNA"/>
</dbReference>
<dbReference type="RefSeq" id="WP_275616185.1">
    <property type="nucleotide sequence ID" value="NZ_JARFVB010000007.1"/>
</dbReference>
<dbReference type="Proteomes" id="UP001221366">
    <property type="component" value="Unassembled WGS sequence"/>
</dbReference>
<sequence>MKEKNFTHVTLEKIRRFFRPMFYNGRSGQIKEGQKMDKDLPWLI</sequence>
<keyword evidence="2" id="KW-1185">Reference proteome</keyword>
<evidence type="ECO:0000313" key="1">
    <source>
        <dbReference type="EMBL" id="MDF0717019.1"/>
    </source>
</evidence>
<name>A0ABT5Y0P8_9FLAO</name>
<evidence type="ECO:0000313" key="2">
    <source>
        <dbReference type="Proteomes" id="UP001221366"/>
    </source>
</evidence>
<protein>
    <submittedName>
        <fullName evidence="1">Uncharacterized protein</fullName>
    </submittedName>
</protein>